<dbReference type="GO" id="GO:0009360">
    <property type="term" value="C:DNA polymerase III complex"/>
    <property type="evidence" value="ECO:0007669"/>
    <property type="project" value="InterPro"/>
</dbReference>
<keyword evidence="15" id="KW-1185">Reference proteome</keyword>
<keyword evidence="3 11" id="KW-0548">Nucleotidyltransferase</keyword>
<dbReference type="PRINTS" id="PR00300">
    <property type="entry name" value="CLPPROTEASEA"/>
</dbReference>
<dbReference type="InterPro" id="IPR027417">
    <property type="entry name" value="P-loop_NTPase"/>
</dbReference>
<dbReference type="eggNOG" id="COG2812">
    <property type="taxonomic scope" value="Bacteria"/>
</dbReference>
<protein>
    <recommendedName>
        <fullName evidence="11">DNA polymerase III subunit gamma/tau</fullName>
        <ecNumber evidence="11">2.7.7.7</ecNumber>
    </recommendedName>
</protein>
<evidence type="ECO:0000256" key="7">
    <source>
        <dbReference type="ARBA" id="ARBA00022833"/>
    </source>
</evidence>
<feature type="domain" description="AAA+ ATPase" evidence="13">
    <location>
        <begin position="35"/>
        <end position="180"/>
    </location>
</feature>
<feature type="compositionally biased region" description="Polar residues" evidence="12">
    <location>
        <begin position="685"/>
        <end position="714"/>
    </location>
</feature>
<feature type="compositionally biased region" description="Low complexity" evidence="12">
    <location>
        <begin position="595"/>
        <end position="609"/>
    </location>
</feature>
<accession>F1T5M8</accession>
<dbReference type="InterPro" id="IPR003593">
    <property type="entry name" value="AAA+_ATPase"/>
</dbReference>
<dbReference type="InterPro" id="IPR045085">
    <property type="entry name" value="HLD_clamp_pol_III_gamma_tau"/>
</dbReference>
<evidence type="ECO:0000256" key="5">
    <source>
        <dbReference type="ARBA" id="ARBA00022723"/>
    </source>
</evidence>
<dbReference type="Gene3D" id="3.40.50.300">
    <property type="entry name" value="P-loop containing nucleotide triphosphate hydrolases"/>
    <property type="match status" value="1"/>
</dbReference>
<gene>
    <name evidence="11 14" type="primary">dnaX</name>
    <name evidence="14" type="ORF">HMPREF0091_10109</name>
</gene>
<keyword evidence="5" id="KW-0479">Metal-binding</keyword>
<dbReference type="CDD" id="cd00009">
    <property type="entry name" value="AAA"/>
    <property type="match status" value="1"/>
</dbReference>
<dbReference type="InterPro" id="IPR008921">
    <property type="entry name" value="DNA_pol3_clamp-load_cplx_C"/>
</dbReference>
<dbReference type="InterPro" id="IPR005790">
    <property type="entry name" value="DNA_polIII_delta"/>
</dbReference>
<keyword evidence="6 11" id="KW-0547">Nucleotide-binding</keyword>
<evidence type="ECO:0000256" key="6">
    <source>
        <dbReference type="ARBA" id="ARBA00022741"/>
    </source>
</evidence>
<comment type="subunit">
    <text evidence="11">DNA polymerase III contains a core (composed of alpha, epsilon and theta chains) that associates with a tau subunit. This core dimerizes to form the POLIII' complex. PolIII' associates with the gamma complex (composed of gamma, delta, delta', psi and chi chains) and with the beta chain to form the complete DNA polymerase III complex.</text>
</comment>
<dbReference type="InterPro" id="IPR022754">
    <property type="entry name" value="DNA_pol_III_gamma-3"/>
</dbReference>
<dbReference type="GO" id="GO:0003677">
    <property type="term" value="F:DNA binding"/>
    <property type="evidence" value="ECO:0007669"/>
    <property type="project" value="InterPro"/>
</dbReference>
<name>F1T5M8_9ACTN</name>
<dbReference type="GeneID" id="93210856"/>
<dbReference type="SUPFAM" id="SSF48019">
    <property type="entry name" value="post-AAA+ oligomerization domain-like"/>
    <property type="match status" value="1"/>
</dbReference>
<keyword evidence="2 11" id="KW-0808">Transferase</keyword>
<dbReference type="EC" id="2.7.7.7" evidence="11"/>
<dbReference type="GO" id="GO:0006261">
    <property type="term" value="P:DNA-templated DNA replication"/>
    <property type="evidence" value="ECO:0007669"/>
    <property type="project" value="TreeGrafter"/>
</dbReference>
<dbReference type="FunFam" id="1.10.8.60:FF:000013">
    <property type="entry name" value="DNA polymerase III subunit gamma/tau"/>
    <property type="match status" value="1"/>
</dbReference>
<evidence type="ECO:0000256" key="12">
    <source>
        <dbReference type="SAM" id="MobiDB-lite"/>
    </source>
</evidence>
<dbReference type="Gene3D" id="1.10.8.60">
    <property type="match status" value="1"/>
</dbReference>
<dbReference type="InterPro" id="IPR050238">
    <property type="entry name" value="DNA_Rep/Repair_Clamp_Loader"/>
</dbReference>
<dbReference type="Pfam" id="PF12169">
    <property type="entry name" value="DNA_pol3_gamma3"/>
    <property type="match status" value="1"/>
</dbReference>
<dbReference type="Gene3D" id="1.20.272.10">
    <property type="match status" value="1"/>
</dbReference>
<keyword evidence="9 11" id="KW-0239">DNA-directed DNA polymerase</keyword>
<dbReference type="GO" id="GO:0046872">
    <property type="term" value="F:metal ion binding"/>
    <property type="evidence" value="ECO:0007669"/>
    <property type="project" value="UniProtKB-KW"/>
</dbReference>
<dbReference type="Pfam" id="PF22608">
    <property type="entry name" value="DNAX_ATPase_lid"/>
    <property type="match status" value="1"/>
</dbReference>
<evidence type="ECO:0000256" key="8">
    <source>
        <dbReference type="ARBA" id="ARBA00022840"/>
    </source>
</evidence>
<evidence type="ECO:0000256" key="2">
    <source>
        <dbReference type="ARBA" id="ARBA00022679"/>
    </source>
</evidence>
<dbReference type="PANTHER" id="PTHR11669">
    <property type="entry name" value="REPLICATION FACTOR C / DNA POLYMERASE III GAMMA-TAU SUBUNIT"/>
    <property type="match status" value="1"/>
</dbReference>
<comment type="catalytic activity">
    <reaction evidence="10 11">
        <text>DNA(n) + a 2'-deoxyribonucleoside 5'-triphosphate = DNA(n+1) + diphosphate</text>
        <dbReference type="Rhea" id="RHEA:22508"/>
        <dbReference type="Rhea" id="RHEA-COMP:17339"/>
        <dbReference type="Rhea" id="RHEA-COMP:17340"/>
        <dbReference type="ChEBI" id="CHEBI:33019"/>
        <dbReference type="ChEBI" id="CHEBI:61560"/>
        <dbReference type="ChEBI" id="CHEBI:173112"/>
        <dbReference type="EC" id="2.7.7.7"/>
    </reaction>
</comment>
<reference evidence="14 15" key="1">
    <citation type="submission" date="2011-02" db="EMBL/GenBank/DDBJ databases">
        <authorList>
            <person name="Muzny D."/>
            <person name="Qin X."/>
            <person name="Buhay C."/>
            <person name="Dugan-Rocha S."/>
            <person name="Ding Y."/>
            <person name="Chen G."/>
            <person name="Hawes A."/>
            <person name="Holder M."/>
            <person name="Jhangiani S."/>
            <person name="Johnson A."/>
            <person name="Khan Z."/>
            <person name="Li Z."/>
            <person name="Liu W."/>
            <person name="Liu X."/>
            <person name="Perez L."/>
            <person name="Shen H."/>
            <person name="Wang Q."/>
            <person name="Watt J."/>
            <person name="Xi L."/>
            <person name="Xin Y."/>
            <person name="Zhou J."/>
            <person name="Deng J."/>
            <person name="Jiang H."/>
            <person name="Liu Y."/>
            <person name="Qu J."/>
            <person name="Song X.-Z."/>
            <person name="Zhang L."/>
            <person name="Villasana D."/>
            <person name="Johnson A."/>
            <person name="Liu J."/>
            <person name="Liyanage D."/>
            <person name="Lorensuhewa L."/>
            <person name="Robinson T."/>
            <person name="Song A."/>
            <person name="Song B.-B."/>
            <person name="Dinh H."/>
            <person name="Thornton R."/>
            <person name="Coyle M."/>
            <person name="Francisco L."/>
            <person name="Jackson L."/>
            <person name="Javaid M."/>
            <person name="Korchina V."/>
            <person name="Kovar C."/>
            <person name="Mata R."/>
            <person name="Mathew T."/>
            <person name="Ngo R."/>
            <person name="Nguyen L."/>
            <person name="Nguyen N."/>
            <person name="Okwuonu G."/>
            <person name="Ongeri F."/>
            <person name="Pham C."/>
            <person name="Simmons D."/>
            <person name="Wilczek-Boney K."/>
            <person name="Hale W."/>
            <person name="Jakkamsetti A."/>
            <person name="Pham P."/>
            <person name="Ruth R."/>
            <person name="San Lucas F."/>
            <person name="Warren J."/>
            <person name="Zhang J."/>
            <person name="Zhao Z."/>
            <person name="Zhou C."/>
            <person name="Zhu D."/>
            <person name="Lee S."/>
            <person name="Bess C."/>
            <person name="Blankenburg K."/>
            <person name="Forbes L."/>
            <person name="Fu Q."/>
            <person name="Gubbala S."/>
            <person name="Hirani K."/>
            <person name="Jayaseelan J.C."/>
            <person name="Lara F."/>
            <person name="Munidasa M."/>
            <person name="Palculict T."/>
            <person name="Patil S."/>
            <person name="Pu L.-L."/>
            <person name="Saada N."/>
            <person name="Tang L."/>
            <person name="Weissenberger G."/>
            <person name="Zhu Y."/>
            <person name="Hemphill L."/>
            <person name="Shang Y."/>
            <person name="Youmans B."/>
            <person name="Ayvaz T."/>
            <person name="Ross M."/>
            <person name="Santibanez J."/>
            <person name="Aqrawi P."/>
            <person name="Gross S."/>
            <person name="Joshi V."/>
            <person name="Fowler G."/>
            <person name="Nazareth L."/>
            <person name="Reid J."/>
            <person name="Worley K."/>
            <person name="Petrosino J."/>
            <person name="Highlander S."/>
            <person name="Gibbs R."/>
        </authorList>
    </citation>
    <scope>NUCLEOTIDE SEQUENCE [LARGE SCALE GENOMIC DNA]</scope>
    <source>
        <strain evidence="14 15">DSM 15829</strain>
    </source>
</reference>
<dbReference type="EMBL" id="ACGK02000001">
    <property type="protein sequence ID" value="EGF23162.1"/>
    <property type="molecule type" value="Genomic_DNA"/>
</dbReference>
<dbReference type="NCBIfam" id="NF004046">
    <property type="entry name" value="PRK05563.1"/>
    <property type="match status" value="1"/>
</dbReference>
<feature type="region of interest" description="Disordered" evidence="12">
    <location>
        <begin position="392"/>
        <end position="492"/>
    </location>
</feature>
<keyword evidence="8 11" id="KW-0067">ATP-binding</keyword>
<dbReference type="PANTHER" id="PTHR11669:SF0">
    <property type="entry name" value="PROTEIN STICHEL-LIKE 2"/>
    <property type="match status" value="1"/>
</dbReference>
<dbReference type="NCBIfam" id="TIGR01128">
    <property type="entry name" value="holA"/>
    <property type="match status" value="1"/>
</dbReference>
<dbReference type="NCBIfam" id="TIGR02397">
    <property type="entry name" value="dnaX_nterm"/>
    <property type="match status" value="1"/>
</dbReference>
<evidence type="ECO:0000313" key="15">
    <source>
        <dbReference type="Proteomes" id="UP000005947"/>
    </source>
</evidence>
<dbReference type="GO" id="GO:0005524">
    <property type="term" value="F:ATP binding"/>
    <property type="evidence" value="ECO:0007669"/>
    <property type="project" value="UniProtKB-KW"/>
</dbReference>
<keyword evidence="4 11" id="KW-0235">DNA replication</keyword>
<dbReference type="Proteomes" id="UP000005947">
    <property type="component" value="Unassembled WGS sequence"/>
</dbReference>
<feature type="compositionally biased region" description="Low complexity" evidence="12">
    <location>
        <begin position="420"/>
        <end position="483"/>
    </location>
</feature>
<evidence type="ECO:0000256" key="3">
    <source>
        <dbReference type="ARBA" id="ARBA00022695"/>
    </source>
</evidence>
<evidence type="ECO:0000313" key="14">
    <source>
        <dbReference type="EMBL" id="EGF23162.1"/>
    </source>
</evidence>
<comment type="similarity">
    <text evidence="1 11">Belongs to the DnaX/STICHEL family.</text>
</comment>
<feature type="compositionally biased region" description="Polar residues" evidence="12">
    <location>
        <begin position="654"/>
        <end position="675"/>
    </location>
</feature>
<keyword evidence="7" id="KW-0862">Zinc</keyword>
<evidence type="ECO:0000259" key="13">
    <source>
        <dbReference type="SMART" id="SM00382"/>
    </source>
</evidence>
<dbReference type="InterPro" id="IPR012763">
    <property type="entry name" value="DNA_pol_III_sug/sutau_N"/>
</dbReference>
<evidence type="ECO:0000256" key="1">
    <source>
        <dbReference type="ARBA" id="ARBA00006360"/>
    </source>
</evidence>
<sequence length="742" mass="80477">MESLYTKYRPAVFQDVVGQTHVVSTLQNAVLEHKIGHAYLFCGPRGTGKTTMARLFAKALLCTSPQNGLPCGVCETCKNIAQGIHPDVFELDAASRTGVDNVREEIIDRVNYAPLKGAYKIYIIDEVHMLTASAFNALLKTLEEPPSHVVFILCTTEPHKILATILSRVMRFDFHRIKSDEMFVHLQKVCTLEHFSADDEALKLIVEHAQGGMRDALSSLEQISVFGKGVISKRLVEDMLGATSQTNLTALVQSLALRDTKRLFEEIASLCEQGKSIVQAACELAEYMRDVYLAKTLMEQHLTLDDYAELFTCGVATSQLEADAQAFKNVRHIAYVLNVVVDMISHIKTAANPRLTFELYSCRMIHPVVTNSSSALIKRLEAVETQLAQLTSRSPQQSGLSAAHAPVQHTARVQSASNTSVQQSRYQPLQQPAQQRVQQSIQQQAQQPIQQQAQQMPQQPVQPPIQAHTPQPAQQPSQAIAAPLSQGTADKSQLQRMWKQVVDKLMEVNPSRGSLLTNAEIRSDDGTRLVIELPIGSSFATKMLAEPSISALVQSCVAPIFGNRKLVYAESSLQQTNIARAHAAQTPAPKPITAPAPSTSSVSISAPTPVSTPPVATPAPVPAQAPAVAPVPTPSVAPAPAPQPKSVSTPMPQPTQSVAPQDTTPSVQSASNGASSARAHEKTVATETLPPSSPALSQQEQDPQQTIPRKATRAQTQKILDMLTEAFGEGVKPRIESRESLE</sequence>
<dbReference type="FunFam" id="3.40.50.300:FF:000014">
    <property type="entry name" value="DNA polymerase III subunit gamma/tau"/>
    <property type="match status" value="1"/>
</dbReference>
<dbReference type="SMART" id="SM00382">
    <property type="entry name" value="AAA"/>
    <property type="match status" value="1"/>
</dbReference>
<evidence type="ECO:0000256" key="11">
    <source>
        <dbReference type="RuleBase" id="RU364063"/>
    </source>
</evidence>
<feature type="region of interest" description="Disordered" evidence="12">
    <location>
        <begin position="582"/>
        <end position="714"/>
    </location>
</feature>
<organism evidence="14 15">
    <name type="scientific">Fannyhessea vaginae DSM 15829</name>
    <dbReference type="NCBI Taxonomy" id="525256"/>
    <lineage>
        <taxon>Bacteria</taxon>
        <taxon>Bacillati</taxon>
        <taxon>Actinomycetota</taxon>
        <taxon>Coriobacteriia</taxon>
        <taxon>Coriobacteriales</taxon>
        <taxon>Atopobiaceae</taxon>
        <taxon>Fannyhessea</taxon>
    </lineage>
</organism>
<dbReference type="GO" id="GO:0003887">
    <property type="term" value="F:DNA-directed DNA polymerase activity"/>
    <property type="evidence" value="ECO:0007669"/>
    <property type="project" value="UniProtKB-KW"/>
</dbReference>
<evidence type="ECO:0000256" key="9">
    <source>
        <dbReference type="ARBA" id="ARBA00022932"/>
    </source>
</evidence>
<dbReference type="CDD" id="cd18137">
    <property type="entry name" value="HLD_clamp_pol_III_gamma_tau"/>
    <property type="match status" value="1"/>
</dbReference>
<dbReference type="OrthoDB" id="9809531at2"/>
<dbReference type="AlphaFoldDB" id="F1T5M8"/>
<evidence type="ECO:0000256" key="10">
    <source>
        <dbReference type="ARBA" id="ARBA00049244"/>
    </source>
</evidence>
<proteinExistence type="inferred from homology"/>
<dbReference type="SUPFAM" id="SSF52540">
    <property type="entry name" value="P-loop containing nucleoside triphosphate hydrolases"/>
    <property type="match status" value="1"/>
</dbReference>
<dbReference type="RefSeq" id="WP_006302218.1">
    <property type="nucleotide sequence ID" value="NZ_ACGK02000001.1"/>
</dbReference>
<evidence type="ECO:0000256" key="4">
    <source>
        <dbReference type="ARBA" id="ARBA00022705"/>
    </source>
</evidence>
<comment type="function">
    <text evidence="11">DNA polymerase III is a complex, multichain enzyme responsible for most of the replicative synthesis in bacteria. This DNA polymerase also exhibits 3' to 5' exonuclease activity.</text>
</comment>
<feature type="compositionally biased region" description="Pro residues" evidence="12">
    <location>
        <begin position="610"/>
        <end position="643"/>
    </location>
</feature>
<comment type="caution">
    <text evidence="14">The sequence shown here is derived from an EMBL/GenBank/DDBJ whole genome shotgun (WGS) entry which is preliminary data.</text>
</comment>
<dbReference type="Pfam" id="PF13177">
    <property type="entry name" value="DNA_pol3_delta2"/>
    <property type="match status" value="1"/>
</dbReference>
<dbReference type="InterPro" id="IPR001270">
    <property type="entry name" value="ClpA/B"/>
</dbReference>